<keyword evidence="9" id="KW-0472">Membrane</keyword>
<sequence>MEVVLNYSGTWTNTCFGAPVTLRGMEKENGRGWPAEASNQVIEEDCSISSNLIDSNFDLTKQKVTCKFSENVHFQAEAFLPQPQPPVVAAWHRLLPLGGCWLRQGLWQVITLDLGDRNLRSTSGLSPAIFNLTSLTNLSLAGNDFGHTSLPNFGFERLIELLSLNLSDTRLAGQIPIGIAHLKNLHTLDLSSHYDCSLVDQKLYKFDEITAHGLQFIWGNTLMDWKLDQASHLQMANNRLGGKIPKALFALPSLETLVLAYNELCGTLEDIPDPLSSFMYGIDLRSNNFAGHIPKSFFDLTRLQVLWLDSNHFEGTIELNLVWKLKALYSLRLSDNMLSVIGVDDGYPFPYLGNIRILGLASCNLTKIPVALRYLPYKTNYLDLSRNKLSGHIPRSICTQQDLEILDLSYNNFSGVVPSCLMQGSNSLSTLKLRENHFHGMLPENIGEGCMLQTIDLNNNLIEGKIPRSLSNCQGLELLDVGNNQIIGSFPSWLGVLPHLRVLVLRFNQLNGTIRDFKGDHTINNYFANLQILDLASNNFSGNLPEGWFNELKAMMENVSDGGEVLGHETYSGARFYQDTVTITFKGFDLSFTKILSTFNAIDFSNNSFDGPVPESIGRLVALRGLNMSYNNFMGQIPFQYRNLSQLEAMDLSWNQITGEIPQELTSLTSLEWLNLSYNNLYGRIPQGNQFSTFSDSSFEGNAGLCGVPLSKHCDNQSSISPTGVAPPESEGLWQDKLGVILLFAFVGLGFGVGFALSFLLRLYCRMEGWICKQA</sequence>
<comment type="similarity">
    <text evidence="2">Belongs to the RLP family.</text>
</comment>
<keyword evidence="4" id="KW-0433">Leucine-rich repeat</keyword>
<dbReference type="GO" id="GO:0005886">
    <property type="term" value="C:plasma membrane"/>
    <property type="evidence" value="ECO:0007669"/>
    <property type="project" value="UniProtKB-SubCell"/>
</dbReference>
<dbReference type="Pfam" id="PF13855">
    <property type="entry name" value="LRR_8"/>
    <property type="match status" value="2"/>
</dbReference>
<proteinExistence type="inferred from homology"/>
<dbReference type="InterPro" id="IPR001611">
    <property type="entry name" value="Leu-rich_rpt"/>
</dbReference>
<evidence type="ECO:0000256" key="6">
    <source>
        <dbReference type="ARBA" id="ARBA00022729"/>
    </source>
</evidence>
<comment type="subcellular location">
    <subcellularLocation>
        <location evidence="1">Cell membrane</location>
        <topology evidence="1">Single-pass type I membrane protein</topology>
    </subcellularLocation>
</comment>
<dbReference type="EnsemblPlants" id="EMT30239">
    <property type="protein sequence ID" value="EMT30239"/>
    <property type="gene ID" value="F775_01308"/>
</dbReference>
<evidence type="ECO:0000256" key="2">
    <source>
        <dbReference type="ARBA" id="ARBA00009592"/>
    </source>
</evidence>
<evidence type="ECO:0000256" key="10">
    <source>
        <dbReference type="ARBA" id="ARBA00023180"/>
    </source>
</evidence>
<keyword evidence="8" id="KW-1133">Transmembrane helix</keyword>
<dbReference type="SMART" id="SM00369">
    <property type="entry name" value="LRR_TYP"/>
    <property type="match status" value="9"/>
</dbReference>
<keyword evidence="6" id="KW-0732">Signal</keyword>
<dbReference type="InterPro" id="IPR046956">
    <property type="entry name" value="RLP23-like"/>
</dbReference>
<evidence type="ECO:0000256" key="1">
    <source>
        <dbReference type="ARBA" id="ARBA00004251"/>
    </source>
</evidence>
<organism evidence="11">
    <name type="scientific">Aegilops tauschii</name>
    <name type="common">Tausch's goatgrass</name>
    <name type="synonym">Aegilops squarrosa</name>
    <dbReference type="NCBI Taxonomy" id="37682"/>
    <lineage>
        <taxon>Eukaryota</taxon>
        <taxon>Viridiplantae</taxon>
        <taxon>Streptophyta</taxon>
        <taxon>Embryophyta</taxon>
        <taxon>Tracheophyta</taxon>
        <taxon>Spermatophyta</taxon>
        <taxon>Magnoliopsida</taxon>
        <taxon>Liliopsida</taxon>
        <taxon>Poales</taxon>
        <taxon>Poaceae</taxon>
        <taxon>BOP clade</taxon>
        <taxon>Pooideae</taxon>
        <taxon>Triticodae</taxon>
        <taxon>Triticeae</taxon>
        <taxon>Triticinae</taxon>
        <taxon>Aegilops</taxon>
    </lineage>
</organism>
<evidence type="ECO:0000313" key="11">
    <source>
        <dbReference type="EnsemblPlants" id="EMT30239"/>
    </source>
</evidence>
<evidence type="ECO:0000256" key="7">
    <source>
        <dbReference type="ARBA" id="ARBA00022737"/>
    </source>
</evidence>
<dbReference type="FunFam" id="3.80.10.10:FF:000213">
    <property type="entry name" value="Tyrosine-sulfated glycopeptide receptor 1"/>
    <property type="match status" value="1"/>
</dbReference>
<dbReference type="SUPFAM" id="SSF52058">
    <property type="entry name" value="L domain-like"/>
    <property type="match status" value="2"/>
</dbReference>
<dbReference type="Gene3D" id="3.80.10.10">
    <property type="entry name" value="Ribonuclease Inhibitor"/>
    <property type="match status" value="3"/>
</dbReference>
<name>M8C7L2_AEGTA</name>
<dbReference type="InterPro" id="IPR032675">
    <property type="entry name" value="LRR_dom_sf"/>
</dbReference>
<dbReference type="InterPro" id="IPR003591">
    <property type="entry name" value="Leu-rich_rpt_typical-subtyp"/>
</dbReference>
<reference evidence="11" key="1">
    <citation type="submission" date="2015-06" db="UniProtKB">
        <authorList>
            <consortium name="EnsemblPlants"/>
        </authorList>
    </citation>
    <scope>IDENTIFICATION</scope>
</reference>
<keyword evidence="10" id="KW-0325">Glycoprotein</keyword>
<evidence type="ECO:0000256" key="3">
    <source>
        <dbReference type="ARBA" id="ARBA00022475"/>
    </source>
</evidence>
<keyword evidence="7" id="KW-0677">Repeat</keyword>
<dbReference type="PANTHER" id="PTHR48061:SF44">
    <property type="entry name" value="LEUCINE-RICH REPEAT-CONTAINING N-TERMINAL PLANT-TYPE DOMAIN-CONTAINING PROTEIN"/>
    <property type="match status" value="1"/>
</dbReference>
<dbReference type="AlphaFoldDB" id="M8C7L2"/>
<accession>M8C7L2</accession>
<keyword evidence="3" id="KW-1003">Cell membrane</keyword>
<evidence type="ECO:0000256" key="4">
    <source>
        <dbReference type="ARBA" id="ARBA00022614"/>
    </source>
</evidence>
<evidence type="ECO:0000256" key="8">
    <source>
        <dbReference type="ARBA" id="ARBA00022989"/>
    </source>
</evidence>
<evidence type="ECO:0000256" key="9">
    <source>
        <dbReference type="ARBA" id="ARBA00023136"/>
    </source>
</evidence>
<protein>
    <submittedName>
        <fullName evidence="11">LRR receptor-like serine/threonine-protein kinase GSO2</fullName>
    </submittedName>
</protein>
<keyword evidence="5" id="KW-0812">Transmembrane</keyword>
<evidence type="ECO:0000256" key="5">
    <source>
        <dbReference type="ARBA" id="ARBA00022692"/>
    </source>
</evidence>
<dbReference type="PANTHER" id="PTHR48061">
    <property type="entry name" value="LEUCINE-RICH REPEAT RECEPTOR PROTEIN KINASE EMS1-LIKE-RELATED"/>
    <property type="match status" value="1"/>
</dbReference>
<dbReference type="Pfam" id="PF00560">
    <property type="entry name" value="LRR_1"/>
    <property type="match status" value="3"/>
</dbReference>